<dbReference type="Proteomes" id="UP000823401">
    <property type="component" value="Unassembled WGS sequence"/>
</dbReference>
<keyword evidence="3" id="KW-1185">Reference proteome</keyword>
<dbReference type="InterPro" id="IPR004360">
    <property type="entry name" value="Glyas_Fos-R_dOase_dom"/>
</dbReference>
<reference evidence="2 3" key="1">
    <citation type="submission" date="2020-07" db="EMBL/GenBank/DDBJ databases">
        <title>Facklamia lactis sp. nov., isolated from raw milk.</title>
        <authorList>
            <person name="Doll E.V."/>
            <person name="Huptas C."/>
            <person name="Staib L."/>
            <person name="Wenning M."/>
            <person name="Scherer S."/>
        </authorList>
    </citation>
    <scope>NUCLEOTIDE SEQUENCE [LARGE SCALE GENOMIC DNA]</scope>
    <source>
        <strain evidence="2 3">DSM 104272</strain>
    </source>
</reference>
<accession>A0ABS0LJ77</accession>
<dbReference type="InterPro" id="IPR051332">
    <property type="entry name" value="Fosfomycin_Res_Enzymes"/>
</dbReference>
<evidence type="ECO:0000313" key="3">
    <source>
        <dbReference type="Proteomes" id="UP000823401"/>
    </source>
</evidence>
<proteinExistence type="predicted"/>
<dbReference type="RefSeq" id="WP_197104382.1">
    <property type="nucleotide sequence ID" value="NZ_JACCEL010000011.1"/>
</dbReference>
<comment type="caution">
    <text evidence="2">The sequence shown here is derived from an EMBL/GenBank/DDBJ whole genome shotgun (WGS) entry which is preliminary data.</text>
</comment>
<dbReference type="InterPro" id="IPR029068">
    <property type="entry name" value="Glyas_Bleomycin-R_OHBP_Dase"/>
</dbReference>
<evidence type="ECO:0000313" key="2">
    <source>
        <dbReference type="EMBL" id="MBG9978273.1"/>
    </source>
</evidence>
<dbReference type="PANTHER" id="PTHR36113">
    <property type="entry name" value="LYASE, PUTATIVE-RELATED-RELATED"/>
    <property type="match status" value="1"/>
</dbReference>
<gene>
    <name evidence="2" type="ORF">HYQ42_05680</name>
</gene>
<dbReference type="PANTHER" id="PTHR36113:SF1">
    <property type="entry name" value="GLYOXALASE_BLEOMYCIN RESISTANCE PROTEIN_DIOXYGENASE"/>
    <property type="match status" value="1"/>
</dbReference>
<dbReference type="InterPro" id="IPR037523">
    <property type="entry name" value="VOC_core"/>
</dbReference>
<feature type="domain" description="VOC" evidence="1">
    <location>
        <begin position="2"/>
        <end position="126"/>
    </location>
</feature>
<evidence type="ECO:0000259" key="1">
    <source>
        <dbReference type="PROSITE" id="PS51819"/>
    </source>
</evidence>
<dbReference type="PROSITE" id="PS51819">
    <property type="entry name" value="VOC"/>
    <property type="match status" value="1"/>
</dbReference>
<dbReference type="Gene3D" id="3.10.180.10">
    <property type="entry name" value="2,3-Dihydroxybiphenyl 1,2-Dioxygenase, domain 1"/>
    <property type="match status" value="1"/>
</dbReference>
<dbReference type="SUPFAM" id="SSF54593">
    <property type="entry name" value="Glyoxalase/Bleomycin resistance protein/Dihydroxybiphenyl dioxygenase"/>
    <property type="match status" value="1"/>
</dbReference>
<organism evidence="2 3">
    <name type="scientific">Ruoffia tabacinasalis</name>
    <dbReference type="NCBI Taxonomy" id="87458"/>
    <lineage>
        <taxon>Bacteria</taxon>
        <taxon>Bacillati</taxon>
        <taxon>Bacillota</taxon>
        <taxon>Bacilli</taxon>
        <taxon>Lactobacillales</taxon>
        <taxon>Aerococcaceae</taxon>
        <taxon>Ruoffia</taxon>
    </lineage>
</organism>
<sequence length="126" mass="14263">MRIEHVGMWVRDLEAMREFYETYFAATSNELYHNPTKGFKSYFLSFSNGARLEIMHRDDIAEGEGELFGYAHLAISVGDNEKVDQLTAHLNENGYSTLSGPRTTGDGYYEAVILDPEGNQIEITTD</sequence>
<name>A0ABS0LJ77_9LACT</name>
<protein>
    <submittedName>
        <fullName evidence="2">VOC family protein</fullName>
    </submittedName>
</protein>
<dbReference type="EMBL" id="JACCEL010000011">
    <property type="protein sequence ID" value="MBG9978273.1"/>
    <property type="molecule type" value="Genomic_DNA"/>
</dbReference>
<dbReference type="Pfam" id="PF00903">
    <property type="entry name" value="Glyoxalase"/>
    <property type="match status" value="1"/>
</dbReference>